<evidence type="ECO:0000313" key="3">
    <source>
        <dbReference type="Proteomes" id="UP000834106"/>
    </source>
</evidence>
<keyword evidence="3" id="KW-1185">Reference proteome</keyword>
<protein>
    <submittedName>
        <fullName evidence="2">Uncharacterized protein</fullName>
    </submittedName>
</protein>
<accession>A0AAD1ZNB3</accession>
<proteinExistence type="predicted"/>
<dbReference type="EMBL" id="OU503047">
    <property type="protein sequence ID" value="CAI9772429.1"/>
    <property type="molecule type" value="Genomic_DNA"/>
</dbReference>
<evidence type="ECO:0000313" key="2">
    <source>
        <dbReference type="EMBL" id="CAI9772429.1"/>
    </source>
</evidence>
<dbReference type="PANTHER" id="PTHR35763:SF1">
    <property type="entry name" value="OS11G0133900 PROTEIN"/>
    <property type="match status" value="1"/>
</dbReference>
<dbReference type="AlphaFoldDB" id="A0AAD1ZNB3"/>
<dbReference type="Proteomes" id="UP000834106">
    <property type="component" value="Chromosome 12"/>
</dbReference>
<name>A0AAD1ZNB3_9LAMI</name>
<dbReference type="PANTHER" id="PTHR35763">
    <property type="entry name" value="COMPLEX 1 LYR-LIKE PROTEIN"/>
    <property type="match status" value="1"/>
</dbReference>
<sequence length="167" mass="19553">MPVLTCLMVISPFFTEFDVEIASISSVAKIDLPYMHPHNYSPTTQIVNRSSSHRNKKIKGRGEGEMGSSFRGQYRTGKMVYRELVKAVRKHIGKQEHNSHFTDFIKQEFRNRVNSENPTKLKLAHDYTVYLNSVHHHKFYFKDVASCDEAKQEIMEFVHFLKNPKKY</sequence>
<feature type="region of interest" description="Disordered" evidence="1">
    <location>
        <begin position="43"/>
        <end position="71"/>
    </location>
</feature>
<reference evidence="2" key="1">
    <citation type="submission" date="2023-05" db="EMBL/GenBank/DDBJ databases">
        <authorList>
            <person name="Huff M."/>
        </authorList>
    </citation>
    <scope>NUCLEOTIDE SEQUENCE</scope>
</reference>
<organism evidence="2 3">
    <name type="scientific">Fraxinus pennsylvanica</name>
    <dbReference type="NCBI Taxonomy" id="56036"/>
    <lineage>
        <taxon>Eukaryota</taxon>
        <taxon>Viridiplantae</taxon>
        <taxon>Streptophyta</taxon>
        <taxon>Embryophyta</taxon>
        <taxon>Tracheophyta</taxon>
        <taxon>Spermatophyta</taxon>
        <taxon>Magnoliopsida</taxon>
        <taxon>eudicotyledons</taxon>
        <taxon>Gunneridae</taxon>
        <taxon>Pentapetalae</taxon>
        <taxon>asterids</taxon>
        <taxon>lamiids</taxon>
        <taxon>Lamiales</taxon>
        <taxon>Oleaceae</taxon>
        <taxon>Oleeae</taxon>
        <taxon>Fraxinus</taxon>
    </lineage>
</organism>
<gene>
    <name evidence="2" type="ORF">FPE_LOCUS19859</name>
</gene>
<evidence type="ECO:0000256" key="1">
    <source>
        <dbReference type="SAM" id="MobiDB-lite"/>
    </source>
</evidence>